<accession>A0A645A2T2</accession>
<name>A0A645A2T2_9ZZZZ</name>
<protein>
    <submittedName>
        <fullName evidence="1">Uncharacterized protein</fullName>
    </submittedName>
</protein>
<comment type="caution">
    <text evidence="1">The sequence shown here is derived from an EMBL/GenBank/DDBJ whole genome shotgun (WGS) entry which is preliminary data.</text>
</comment>
<evidence type="ECO:0000313" key="1">
    <source>
        <dbReference type="EMBL" id="MPM46571.1"/>
    </source>
</evidence>
<dbReference type="PROSITE" id="PS51257">
    <property type="entry name" value="PROKAR_LIPOPROTEIN"/>
    <property type="match status" value="1"/>
</dbReference>
<dbReference type="EMBL" id="VSSQ01011331">
    <property type="protein sequence ID" value="MPM46571.1"/>
    <property type="molecule type" value="Genomic_DNA"/>
</dbReference>
<sequence>MNKKLRTLLAASMLLVILVVAGCGGGGSSAKRISGLAADGVVKTFFEAAKAGELSEAALYVSPDSKNNISTVKKFMTGQFGLDQIKDANLLSVKKVAEKGDYAVVLTTLQEKQGSMKVSVKPVGLMKVSGEWYIVDADQIYTDAKYRALQQLLANI</sequence>
<reference evidence="1" key="1">
    <citation type="submission" date="2019-08" db="EMBL/GenBank/DDBJ databases">
        <authorList>
            <person name="Kucharzyk K."/>
            <person name="Murdoch R.W."/>
            <person name="Higgins S."/>
            <person name="Loffler F."/>
        </authorList>
    </citation>
    <scope>NUCLEOTIDE SEQUENCE</scope>
</reference>
<gene>
    <name evidence="1" type="ORF">SDC9_93275</name>
</gene>
<organism evidence="1">
    <name type="scientific">bioreactor metagenome</name>
    <dbReference type="NCBI Taxonomy" id="1076179"/>
    <lineage>
        <taxon>unclassified sequences</taxon>
        <taxon>metagenomes</taxon>
        <taxon>ecological metagenomes</taxon>
    </lineage>
</organism>
<dbReference type="AlphaFoldDB" id="A0A645A2T2"/>
<proteinExistence type="predicted"/>